<dbReference type="Gene3D" id="2.60.120.10">
    <property type="entry name" value="Jelly Rolls"/>
    <property type="match status" value="1"/>
</dbReference>
<dbReference type="InterPro" id="IPR012318">
    <property type="entry name" value="HTH_CRP"/>
</dbReference>
<dbReference type="EMBL" id="ANHZ02000019">
    <property type="protein sequence ID" value="EME35963.1"/>
    <property type="molecule type" value="Genomic_DNA"/>
</dbReference>
<proteinExistence type="predicted"/>
<feature type="domain" description="HTH crp-type" evidence="5">
    <location>
        <begin position="170"/>
        <end position="239"/>
    </location>
</feature>
<dbReference type="GO" id="GO:0003700">
    <property type="term" value="F:DNA-binding transcription factor activity"/>
    <property type="evidence" value="ECO:0007669"/>
    <property type="project" value="TreeGrafter"/>
</dbReference>
<dbReference type="GO" id="GO:0003677">
    <property type="term" value="F:DNA binding"/>
    <property type="evidence" value="ECO:0007669"/>
    <property type="project" value="UniProtKB-KW"/>
</dbReference>
<dbReference type="RefSeq" id="WP_006215393.1">
    <property type="nucleotide sequence ID" value="NZ_ANHZ02000019.1"/>
</dbReference>
<evidence type="ECO:0008006" key="8">
    <source>
        <dbReference type="Google" id="ProtNLM"/>
    </source>
</evidence>
<name>M2XT11_9MICC</name>
<feature type="domain" description="Cyclic nucleotide-binding" evidence="4">
    <location>
        <begin position="37"/>
        <end position="127"/>
    </location>
</feature>
<dbReference type="PRINTS" id="PR00034">
    <property type="entry name" value="HTHCRP"/>
</dbReference>
<dbReference type="PANTHER" id="PTHR24567">
    <property type="entry name" value="CRP FAMILY TRANSCRIPTIONAL REGULATORY PROTEIN"/>
    <property type="match status" value="1"/>
</dbReference>
<evidence type="ECO:0000313" key="7">
    <source>
        <dbReference type="Proteomes" id="UP000009877"/>
    </source>
</evidence>
<dbReference type="Proteomes" id="UP000009877">
    <property type="component" value="Unassembled WGS sequence"/>
</dbReference>
<dbReference type="InterPro" id="IPR014710">
    <property type="entry name" value="RmlC-like_jellyroll"/>
</dbReference>
<dbReference type="InterPro" id="IPR036388">
    <property type="entry name" value="WH-like_DNA-bd_sf"/>
</dbReference>
<dbReference type="SMART" id="SM00100">
    <property type="entry name" value="cNMP"/>
    <property type="match status" value="1"/>
</dbReference>
<dbReference type="InterPro" id="IPR050397">
    <property type="entry name" value="Env_Response_Regulators"/>
</dbReference>
<dbReference type="PROSITE" id="PS50042">
    <property type="entry name" value="CNMP_BINDING_3"/>
    <property type="match status" value="1"/>
</dbReference>
<dbReference type="Pfam" id="PF00027">
    <property type="entry name" value="cNMP_binding"/>
    <property type="match status" value="1"/>
</dbReference>
<keyword evidence="2" id="KW-0238">DNA-binding</keyword>
<dbReference type="STRING" id="71999.KPaMU14_00350"/>
<organism evidence="6 7">
    <name type="scientific">Kocuria palustris PEL</name>
    <dbReference type="NCBI Taxonomy" id="1236550"/>
    <lineage>
        <taxon>Bacteria</taxon>
        <taxon>Bacillati</taxon>
        <taxon>Actinomycetota</taxon>
        <taxon>Actinomycetes</taxon>
        <taxon>Micrococcales</taxon>
        <taxon>Micrococcaceae</taxon>
        <taxon>Kocuria</taxon>
    </lineage>
</organism>
<dbReference type="PROSITE" id="PS00519">
    <property type="entry name" value="HTH_ASNC_1"/>
    <property type="match status" value="1"/>
</dbReference>
<evidence type="ECO:0000256" key="3">
    <source>
        <dbReference type="ARBA" id="ARBA00023163"/>
    </source>
</evidence>
<keyword evidence="1" id="KW-0805">Transcription regulation</keyword>
<evidence type="ECO:0000313" key="6">
    <source>
        <dbReference type="EMBL" id="EME35963.1"/>
    </source>
</evidence>
<dbReference type="SMART" id="SM00419">
    <property type="entry name" value="HTH_CRP"/>
    <property type="match status" value="1"/>
</dbReference>
<dbReference type="Gene3D" id="1.10.10.10">
    <property type="entry name" value="Winged helix-like DNA-binding domain superfamily/Winged helix DNA-binding domain"/>
    <property type="match status" value="1"/>
</dbReference>
<keyword evidence="7" id="KW-1185">Reference proteome</keyword>
<dbReference type="CDD" id="cd00092">
    <property type="entry name" value="HTH_CRP"/>
    <property type="match status" value="1"/>
</dbReference>
<dbReference type="SUPFAM" id="SSF51206">
    <property type="entry name" value="cAMP-binding domain-like"/>
    <property type="match status" value="1"/>
</dbReference>
<dbReference type="AlphaFoldDB" id="M2XT11"/>
<dbReference type="CDD" id="cd00038">
    <property type="entry name" value="CAP_ED"/>
    <property type="match status" value="1"/>
</dbReference>
<dbReference type="InterPro" id="IPR036390">
    <property type="entry name" value="WH_DNA-bd_sf"/>
</dbReference>
<keyword evidence="3" id="KW-0804">Transcription</keyword>
<dbReference type="Pfam" id="PF13545">
    <property type="entry name" value="HTH_Crp_2"/>
    <property type="match status" value="1"/>
</dbReference>
<evidence type="ECO:0000256" key="1">
    <source>
        <dbReference type="ARBA" id="ARBA00023015"/>
    </source>
</evidence>
<dbReference type="InterPro" id="IPR000595">
    <property type="entry name" value="cNMP-bd_dom"/>
</dbReference>
<dbReference type="GO" id="GO:0005829">
    <property type="term" value="C:cytosol"/>
    <property type="evidence" value="ECO:0007669"/>
    <property type="project" value="TreeGrafter"/>
</dbReference>
<evidence type="ECO:0000256" key="2">
    <source>
        <dbReference type="ARBA" id="ARBA00023125"/>
    </source>
</evidence>
<evidence type="ECO:0000259" key="4">
    <source>
        <dbReference type="PROSITE" id="PS50042"/>
    </source>
</evidence>
<comment type="caution">
    <text evidence="6">The sequence shown here is derived from an EMBL/GenBank/DDBJ whole genome shotgun (WGS) entry which is preliminary data.</text>
</comment>
<accession>M2XT11</accession>
<dbReference type="SUPFAM" id="SSF46785">
    <property type="entry name" value="Winged helix' DNA-binding domain"/>
    <property type="match status" value="1"/>
</dbReference>
<dbReference type="InterPro" id="IPR019885">
    <property type="entry name" value="Tscrpt_reg_HTH_AsnC-type_CS"/>
</dbReference>
<dbReference type="PROSITE" id="PS51063">
    <property type="entry name" value="HTH_CRP_2"/>
    <property type="match status" value="1"/>
</dbReference>
<evidence type="ECO:0000259" key="5">
    <source>
        <dbReference type="PROSITE" id="PS51063"/>
    </source>
</evidence>
<dbReference type="InterPro" id="IPR018490">
    <property type="entry name" value="cNMP-bd_dom_sf"/>
</dbReference>
<sequence>MSASCRCCQGDQARVDASGRVRMDPDHRLACVSRVPIFRGLPEEDRRRIAARATTRLVPKGEVVQQQGGMPALQIVHSGQVKQCLLAEDGTQRLLRILGPGEFMGEHSVLTGRPAPREATAMTVSQVCTLSRLDVQQWLEETPQLALSLLDAVTARLEDTEARLSELVGTTVGHRLGEYLAGAADGVEGVPFDLPISKRDLAQLLGTTPETISRRLRALSDEGLLRVGPGRRIVVMDIAGMLRA</sequence>
<protein>
    <recommendedName>
        <fullName evidence="8">Transcriptional regulator, Crp/Fnr family</fullName>
    </recommendedName>
</protein>
<gene>
    <name evidence="6" type="ORF">C884_00964</name>
</gene>
<reference evidence="6 7" key="1">
    <citation type="journal article" date="2014" name="Genome Announc.">
        <title>Draft Genome Sequence of Kocuria palustris PEL.</title>
        <authorList>
            <person name="Sharma G."/>
            <person name="Khatri I."/>
            <person name="Subramanian S."/>
        </authorList>
    </citation>
    <scope>NUCLEOTIDE SEQUENCE [LARGE SCALE GENOMIC DNA]</scope>
    <source>
        <strain evidence="6 7">PEL</strain>
    </source>
</reference>
<dbReference type="PANTHER" id="PTHR24567:SF74">
    <property type="entry name" value="HTH-TYPE TRANSCRIPTIONAL REGULATOR ARCR"/>
    <property type="match status" value="1"/>
</dbReference>